<sequence length="80" mass="8956">MVDVSAKPAKRATNISLSADVYDDAKALGLNISQTCDQLLREVIQAEKSRRWSADHAAFIEAYNRSVEEDGLPLESWRSF</sequence>
<dbReference type="EMBL" id="BAABFO010000009">
    <property type="protein sequence ID" value="GAA4332500.1"/>
    <property type="molecule type" value="Genomic_DNA"/>
</dbReference>
<protein>
    <submittedName>
        <fullName evidence="2">Type II toxin-antitoxin system CcdA family antitoxin</fullName>
    </submittedName>
</protein>
<dbReference type="Proteomes" id="UP001501671">
    <property type="component" value="Unassembled WGS sequence"/>
</dbReference>
<evidence type="ECO:0000256" key="1">
    <source>
        <dbReference type="ARBA" id="ARBA00022649"/>
    </source>
</evidence>
<comment type="caution">
    <text evidence="2">The sequence shown here is derived from an EMBL/GenBank/DDBJ whole genome shotgun (WGS) entry which is preliminary data.</text>
</comment>
<keyword evidence="3" id="KW-1185">Reference proteome</keyword>
<proteinExistence type="predicted"/>
<organism evidence="2 3">
    <name type="scientific">Pigmentiphaga soli</name>
    <dbReference type="NCBI Taxonomy" id="1007095"/>
    <lineage>
        <taxon>Bacteria</taxon>
        <taxon>Pseudomonadati</taxon>
        <taxon>Pseudomonadota</taxon>
        <taxon>Betaproteobacteria</taxon>
        <taxon>Burkholderiales</taxon>
        <taxon>Alcaligenaceae</taxon>
        <taxon>Pigmentiphaga</taxon>
    </lineage>
</organism>
<evidence type="ECO:0000313" key="2">
    <source>
        <dbReference type="EMBL" id="GAA4332500.1"/>
    </source>
</evidence>
<dbReference type="InterPro" id="IPR009956">
    <property type="entry name" value="Post-segregation_anti-tox_CcdA"/>
</dbReference>
<dbReference type="Pfam" id="PF07362">
    <property type="entry name" value="CcdA"/>
    <property type="match status" value="1"/>
</dbReference>
<reference evidence="3" key="1">
    <citation type="journal article" date="2019" name="Int. J. Syst. Evol. Microbiol.">
        <title>The Global Catalogue of Microorganisms (GCM) 10K type strain sequencing project: providing services to taxonomists for standard genome sequencing and annotation.</title>
        <authorList>
            <consortium name="The Broad Institute Genomics Platform"/>
            <consortium name="The Broad Institute Genome Sequencing Center for Infectious Disease"/>
            <person name="Wu L."/>
            <person name="Ma J."/>
        </authorList>
    </citation>
    <scope>NUCLEOTIDE SEQUENCE [LARGE SCALE GENOMIC DNA]</scope>
    <source>
        <strain evidence="3">JCM 17666</strain>
    </source>
</reference>
<name>A0ABP8H0C5_9BURK</name>
<evidence type="ECO:0000313" key="3">
    <source>
        <dbReference type="Proteomes" id="UP001501671"/>
    </source>
</evidence>
<keyword evidence="1" id="KW-1277">Toxin-antitoxin system</keyword>
<accession>A0ABP8H0C5</accession>
<gene>
    <name evidence="2" type="ORF">GCM10023144_22590</name>
</gene>